<name>C7R530_JONDD</name>
<feature type="region of interest" description="Disordered" evidence="1">
    <location>
        <begin position="1"/>
        <end position="78"/>
    </location>
</feature>
<dbReference type="RefSeq" id="WP_015771828.1">
    <property type="nucleotide sequence ID" value="NC_013174.1"/>
</dbReference>
<sequence>MTTNNDPTQPENQQPPTSGQPGPTEQPQYPYQQPGYGQQPPAQPQGNPYDGQQQYGQPGAQQPGYGQQGYGQQGASYPHQNNSAGFPIGDAFSWGWNKFKDNAGAFIGGMVIYGLILLIVTIIMSVVLGASAASGDGGLMALGFGGLILFSLVVGALALAAGALFAKVALKVAAGQKLTLADFFDFSNLGQAIIVSLLIAVANGLLAWTGIAGIIISFFTIFALYFALDKNMGAIDAIKASATLAMNNFVPTLLLLVFVMLLVFVGALLLGVGLLITTPVSLLAIAWVYKRLIGESVAA</sequence>
<dbReference type="eggNOG" id="COG5473">
    <property type="taxonomic scope" value="Bacteria"/>
</dbReference>
<feature type="transmembrane region" description="Helical" evidence="2">
    <location>
        <begin position="268"/>
        <end position="289"/>
    </location>
</feature>
<feature type="compositionally biased region" description="Polar residues" evidence="1">
    <location>
        <begin position="1"/>
        <end position="12"/>
    </location>
</feature>
<accession>C7R530</accession>
<feature type="compositionally biased region" description="Low complexity" evidence="1">
    <location>
        <begin position="14"/>
        <end position="65"/>
    </location>
</feature>
<dbReference type="SUPFAM" id="SSF81995">
    <property type="entry name" value="beta-sandwich domain of Sec23/24"/>
    <property type="match status" value="1"/>
</dbReference>
<dbReference type="EMBL" id="CP001706">
    <property type="protein sequence ID" value="ACV09200.1"/>
    <property type="molecule type" value="Genomic_DNA"/>
</dbReference>
<dbReference type="HOGENOM" id="CLU_065990_1_0_11"/>
<feature type="transmembrane region" description="Helical" evidence="2">
    <location>
        <begin position="205"/>
        <end position="228"/>
    </location>
</feature>
<feature type="transmembrane region" description="Helical" evidence="2">
    <location>
        <begin position="139"/>
        <end position="166"/>
    </location>
</feature>
<keyword evidence="2" id="KW-1133">Transmembrane helix</keyword>
<proteinExistence type="predicted"/>
<keyword evidence="2" id="KW-0812">Transmembrane</keyword>
<gene>
    <name evidence="3" type="ordered locus">Jden_1552</name>
</gene>
<protein>
    <submittedName>
        <fullName evidence="3">Integral putative membrane protein</fullName>
    </submittedName>
</protein>
<evidence type="ECO:0000313" key="4">
    <source>
        <dbReference type="Proteomes" id="UP000000628"/>
    </source>
</evidence>
<dbReference type="OrthoDB" id="4829830at2"/>
<evidence type="ECO:0000256" key="2">
    <source>
        <dbReference type="SAM" id="Phobius"/>
    </source>
</evidence>
<feature type="transmembrane region" description="Helical" evidence="2">
    <location>
        <begin position="178"/>
        <end position="199"/>
    </location>
</feature>
<dbReference type="STRING" id="471856.Jden_1552"/>
<dbReference type="Proteomes" id="UP000000628">
    <property type="component" value="Chromosome"/>
</dbReference>
<dbReference type="KEGG" id="jde:Jden_1552"/>
<organism evidence="3 4">
    <name type="scientific">Jonesia denitrificans (strain ATCC 14870 / DSM 20603 / BCRC 15368 / CIP 55.134 / JCM 11481 / NBRC 15587 / NCTC 10816 / Prevot 55134)</name>
    <name type="common">Listeria denitrificans</name>
    <dbReference type="NCBI Taxonomy" id="471856"/>
    <lineage>
        <taxon>Bacteria</taxon>
        <taxon>Bacillati</taxon>
        <taxon>Actinomycetota</taxon>
        <taxon>Actinomycetes</taxon>
        <taxon>Micrococcales</taxon>
        <taxon>Jonesiaceae</taxon>
        <taxon>Jonesia</taxon>
    </lineage>
</organism>
<evidence type="ECO:0000313" key="3">
    <source>
        <dbReference type="EMBL" id="ACV09200.1"/>
    </source>
</evidence>
<evidence type="ECO:0000256" key="1">
    <source>
        <dbReference type="SAM" id="MobiDB-lite"/>
    </source>
</evidence>
<keyword evidence="2" id="KW-0472">Membrane</keyword>
<feature type="transmembrane region" description="Helical" evidence="2">
    <location>
        <begin position="106"/>
        <end position="133"/>
    </location>
</feature>
<reference evidence="3 4" key="1">
    <citation type="journal article" date="2009" name="Stand. Genomic Sci.">
        <title>Complete genome sequence of Jonesia denitrificans type strain (Prevot 55134).</title>
        <authorList>
            <person name="Pukall R."/>
            <person name="Gehrich-Schroter G."/>
            <person name="Lapidus A."/>
            <person name="Nolan M."/>
            <person name="Glavina Del Rio T."/>
            <person name="Lucas S."/>
            <person name="Chen F."/>
            <person name="Tice H."/>
            <person name="Pitluck S."/>
            <person name="Cheng J.F."/>
            <person name="Copeland A."/>
            <person name="Saunders E."/>
            <person name="Brettin T."/>
            <person name="Detter J.C."/>
            <person name="Bruce D."/>
            <person name="Goodwin L."/>
            <person name="Pati A."/>
            <person name="Ivanova N."/>
            <person name="Mavromatis K."/>
            <person name="Ovchinnikova G."/>
            <person name="Chen A."/>
            <person name="Palaniappan K."/>
            <person name="Land M."/>
            <person name="Hauser L."/>
            <person name="Chang Y.J."/>
            <person name="Jeffries C.D."/>
            <person name="Chain P."/>
            <person name="Goker M."/>
            <person name="Bristow J."/>
            <person name="Eisen J.A."/>
            <person name="Markowitz V."/>
            <person name="Hugenholtz P."/>
            <person name="Kyrpides N.C."/>
            <person name="Klenk H.P."/>
            <person name="Han C."/>
        </authorList>
    </citation>
    <scope>NUCLEOTIDE SEQUENCE [LARGE SCALE GENOMIC DNA]</scope>
    <source>
        <strain evidence="4">ATCC 14870 / DSM 20603 / BCRC 15368 / CIP 55.134 / JCM 11481 / NBRC 15587 / NCTC 10816 / Prevot 55134</strain>
    </source>
</reference>
<dbReference type="AlphaFoldDB" id="C7R530"/>
<feature type="transmembrane region" description="Helical" evidence="2">
    <location>
        <begin position="240"/>
        <end position="262"/>
    </location>
</feature>
<keyword evidence="4" id="KW-1185">Reference proteome</keyword>